<sequence length="133" mass="14626">MFPRLELNKDESNPLPSALSVFALQNLFPLSLWSQQDIIDISDLETLDKYGDSASQRQSDTSEQSSIDQSVLEGIRTLAFVDLSDYKNEPSLWVGTNRGSVFGFTLDVSEDSNSHSLGYNLLGKGLGSYLANS</sequence>
<dbReference type="EMBL" id="UYWX01002980">
    <property type="protein sequence ID" value="VDM23286.1"/>
    <property type="molecule type" value="Genomic_DNA"/>
</dbReference>
<evidence type="ECO:0000313" key="1">
    <source>
        <dbReference type="EMBL" id="VDM23286.1"/>
    </source>
</evidence>
<accession>A0A0R3WSM6</accession>
<keyword evidence="2" id="KW-1185">Reference proteome</keyword>
<dbReference type="AlphaFoldDB" id="A0A0R3WSM6"/>
<protein>
    <submittedName>
        <fullName evidence="3">Fimbrial biogenesis outer membrane usher protein</fullName>
    </submittedName>
</protein>
<evidence type="ECO:0000313" key="2">
    <source>
        <dbReference type="Proteomes" id="UP000274429"/>
    </source>
</evidence>
<proteinExistence type="predicted"/>
<evidence type="ECO:0000313" key="3">
    <source>
        <dbReference type="WBParaSite" id="TTAC_0000376601-mRNA-1"/>
    </source>
</evidence>
<organism evidence="3">
    <name type="scientific">Hydatigena taeniaeformis</name>
    <name type="common">Feline tapeworm</name>
    <name type="synonym">Taenia taeniaeformis</name>
    <dbReference type="NCBI Taxonomy" id="6205"/>
    <lineage>
        <taxon>Eukaryota</taxon>
        <taxon>Metazoa</taxon>
        <taxon>Spiralia</taxon>
        <taxon>Lophotrochozoa</taxon>
        <taxon>Platyhelminthes</taxon>
        <taxon>Cestoda</taxon>
        <taxon>Eucestoda</taxon>
        <taxon>Cyclophyllidea</taxon>
        <taxon>Taeniidae</taxon>
        <taxon>Hydatigera</taxon>
    </lineage>
</organism>
<name>A0A0R3WSM6_HYDTA</name>
<reference evidence="1 2" key="2">
    <citation type="submission" date="2018-11" db="EMBL/GenBank/DDBJ databases">
        <authorList>
            <consortium name="Pathogen Informatics"/>
        </authorList>
    </citation>
    <scope>NUCLEOTIDE SEQUENCE [LARGE SCALE GENOMIC DNA]</scope>
</reference>
<dbReference type="WBParaSite" id="TTAC_0000376601-mRNA-1">
    <property type="protein sequence ID" value="TTAC_0000376601-mRNA-1"/>
    <property type="gene ID" value="TTAC_0000376601"/>
</dbReference>
<dbReference type="STRING" id="6205.A0A0R3WSM6"/>
<reference evidence="3" key="1">
    <citation type="submission" date="2017-02" db="UniProtKB">
        <authorList>
            <consortium name="WormBaseParasite"/>
        </authorList>
    </citation>
    <scope>IDENTIFICATION</scope>
</reference>
<dbReference type="Proteomes" id="UP000274429">
    <property type="component" value="Unassembled WGS sequence"/>
</dbReference>
<dbReference type="OrthoDB" id="6257752at2759"/>
<gene>
    <name evidence="1" type="ORF">TTAC_LOCUS3751</name>
</gene>